<dbReference type="EMBL" id="CP026105">
    <property type="protein sequence ID" value="AUT69122.1"/>
    <property type="molecule type" value="Genomic_DNA"/>
</dbReference>
<evidence type="ECO:0000313" key="3">
    <source>
        <dbReference type="Proteomes" id="UP000236649"/>
    </source>
</evidence>
<dbReference type="RefSeq" id="WP_051058273.1">
    <property type="nucleotide sequence ID" value="NZ_CADFGJ010000043.1"/>
</dbReference>
<evidence type="ECO:0000259" key="1">
    <source>
        <dbReference type="Pfam" id="PF12706"/>
    </source>
</evidence>
<reference evidence="2 3" key="1">
    <citation type="submission" date="2018-01" db="EMBL/GenBank/DDBJ databases">
        <title>Species boundaries and ecological features among Paraburkholderia terrae DSMZ17804T, P. hospita DSMZ17164T and P. caribensis DSMZ13236T.</title>
        <authorList>
            <person name="Pratama A.A."/>
        </authorList>
    </citation>
    <scope>NUCLEOTIDE SEQUENCE [LARGE SCALE GENOMIC DNA]</scope>
    <source>
        <strain evidence="2 3">DSM 17164</strain>
    </source>
</reference>
<proteinExistence type="predicted"/>
<feature type="domain" description="Metallo-beta-lactamase" evidence="1">
    <location>
        <begin position="22"/>
        <end position="156"/>
    </location>
</feature>
<dbReference type="Gene3D" id="3.60.15.10">
    <property type="entry name" value="Ribonuclease Z/Hydroxyacylglutathione hydrolase-like"/>
    <property type="match status" value="1"/>
</dbReference>
<dbReference type="KEGG" id="phs:C2L64_12985"/>
<dbReference type="InterPro" id="IPR036866">
    <property type="entry name" value="RibonucZ/Hydroxyglut_hydro"/>
</dbReference>
<dbReference type="Proteomes" id="UP000236649">
    <property type="component" value="Chromosome 1"/>
</dbReference>
<name>A0AAJ5BBD6_9BURK</name>
<dbReference type="InterPro" id="IPR001279">
    <property type="entry name" value="Metallo-B-lactamas"/>
</dbReference>
<protein>
    <recommendedName>
        <fullName evidence="1">Metallo-beta-lactamase domain-containing protein</fullName>
    </recommendedName>
</protein>
<dbReference type="SUPFAM" id="SSF56281">
    <property type="entry name" value="Metallo-hydrolase/oxidoreductase"/>
    <property type="match status" value="1"/>
</dbReference>
<dbReference type="Pfam" id="PF12706">
    <property type="entry name" value="Lactamase_B_2"/>
    <property type="match status" value="1"/>
</dbReference>
<gene>
    <name evidence="2" type="ORF">C2L64_12985</name>
</gene>
<evidence type="ECO:0000313" key="2">
    <source>
        <dbReference type="EMBL" id="AUT69122.1"/>
    </source>
</evidence>
<dbReference type="AlphaFoldDB" id="A0AAJ5BBD6"/>
<accession>A0AAJ5BBD6</accession>
<organism evidence="2 3">
    <name type="scientific">Paraburkholderia hospita</name>
    <dbReference type="NCBI Taxonomy" id="169430"/>
    <lineage>
        <taxon>Bacteria</taxon>
        <taxon>Pseudomonadati</taxon>
        <taxon>Pseudomonadota</taxon>
        <taxon>Betaproteobacteria</taxon>
        <taxon>Burkholderiales</taxon>
        <taxon>Burkholderiaceae</taxon>
        <taxon>Paraburkholderia</taxon>
    </lineage>
</organism>
<sequence length="160" mass="16521">MPGSGGGIGAGLHTTAMLVESNVLIDAGAGVGDLSIEALSRIDAVFLTHSHLDHLCLVPFVANTVGQLRLKPLTISCGPISRHCRILADPTEIVEDVCSQHVEHFLKSIALAVKPCGLGCVAITALPASRTVPAIGQRIDSGAASLALTGDTGPDDELWR</sequence>